<evidence type="ECO:0000256" key="3">
    <source>
        <dbReference type="SAM" id="Phobius"/>
    </source>
</evidence>
<keyword evidence="1" id="KW-0175">Coiled coil</keyword>
<keyword evidence="3" id="KW-0472">Membrane</keyword>
<evidence type="ECO:0000256" key="2">
    <source>
        <dbReference type="SAM" id="MobiDB-lite"/>
    </source>
</evidence>
<dbReference type="AlphaFoldDB" id="A0A1V2DWE6"/>
<dbReference type="OrthoDB" id="5700790at2"/>
<feature type="transmembrane region" description="Helical" evidence="3">
    <location>
        <begin position="55"/>
        <end position="74"/>
    </location>
</feature>
<reference evidence="4 5" key="1">
    <citation type="submission" date="2016-12" db="EMBL/GenBank/DDBJ databases">
        <title>Marinobacter lutaoensis whole genome sequencing.</title>
        <authorList>
            <person name="Verma A."/>
            <person name="Krishnamurthi S."/>
        </authorList>
    </citation>
    <scope>NUCLEOTIDE SEQUENCE [LARGE SCALE GENOMIC DNA]</scope>
    <source>
        <strain evidence="4 5">T5054</strain>
    </source>
</reference>
<dbReference type="RefSeq" id="WP_076722599.1">
    <property type="nucleotide sequence ID" value="NZ_JABWTC010000002.1"/>
</dbReference>
<organism evidence="4 5">
    <name type="scientific">Marinobacter lutaoensis</name>
    <dbReference type="NCBI Taxonomy" id="135739"/>
    <lineage>
        <taxon>Bacteria</taxon>
        <taxon>Pseudomonadati</taxon>
        <taxon>Pseudomonadota</taxon>
        <taxon>Gammaproteobacteria</taxon>
        <taxon>Pseudomonadales</taxon>
        <taxon>Marinobacteraceae</taxon>
        <taxon>Marinobacter</taxon>
    </lineage>
</organism>
<protein>
    <submittedName>
        <fullName evidence="4">Uncharacterized protein</fullName>
    </submittedName>
</protein>
<comment type="caution">
    <text evidence="4">The sequence shown here is derived from an EMBL/GenBank/DDBJ whole genome shotgun (WGS) entry which is preliminary data.</text>
</comment>
<feature type="compositionally biased region" description="Low complexity" evidence="2">
    <location>
        <begin position="33"/>
        <end position="49"/>
    </location>
</feature>
<feature type="region of interest" description="Disordered" evidence="2">
    <location>
        <begin position="1"/>
        <end position="49"/>
    </location>
</feature>
<sequence>MEPIRPDDDELRATAGKAGPRPPASDGRKNRRAPAQDAAGAGGRAAPAHRSGGGALYWLVLLVVTGAGLAGWYLQQQRLDALQAQLEEADYWARQSKLALARFEGELSETGENLQERGQTLEARIADNHKQLEAANSEIRKLWVVANERNKARLDALDSGLAEARASLAAVRTDHEQRLGQLKTDLAALSEQVSVTLADLDEASRQTTDQLASLSQRMAEVDQVVDSRLRRFEQEQKLTLSGLESRLAALEKRAETAAGSKDVRALRDALSSLDKTVQAIDASRAQLTSRLVRLSDRLDRLEARVVQ</sequence>
<evidence type="ECO:0000256" key="1">
    <source>
        <dbReference type="SAM" id="Coils"/>
    </source>
</evidence>
<gene>
    <name evidence="4" type="ORF">BTO32_01085</name>
</gene>
<feature type="coiled-coil region" evidence="1">
    <location>
        <begin position="172"/>
        <end position="260"/>
    </location>
</feature>
<dbReference type="STRING" id="135739.BTO32_01085"/>
<proteinExistence type="predicted"/>
<name>A0A1V2DWE6_9GAMM</name>
<dbReference type="Proteomes" id="UP000189339">
    <property type="component" value="Unassembled WGS sequence"/>
</dbReference>
<keyword evidence="3" id="KW-0812">Transmembrane</keyword>
<keyword evidence="3" id="KW-1133">Transmembrane helix</keyword>
<accession>A0A1V2DWE6</accession>
<keyword evidence="5" id="KW-1185">Reference proteome</keyword>
<evidence type="ECO:0000313" key="5">
    <source>
        <dbReference type="Proteomes" id="UP000189339"/>
    </source>
</evidence>
<dbReference type="EMBL" id="MSCW01000001">
    <property type="protein sequence ID" value="ONF45104.1"/>
    <property type="molecule type" value="Genomic_DNA"/>
</dbReference>
<evidence type="ECO:0000313" key="4">
    <source>
        <dbReference type="EMBL" id="ONF45104.1"/>
    </source>
</evidence>